<evidence type="ECO:0008006" key="3">
    <source>
        <dbReference type="Google" id="ProtNLM"/>
    </source>
</evidence>
<dbReference type="PANTHER" id="PTHR23274:SF51">
    <property type="entry name" value="OS03G0423850 PROTEIN"/>
    <property type="match status" value="1"/>
</dbReference>
<keyword evidence="2" id="KW-1185">Reference proteome</keyword>
<dbReference type="OrthoDB" id="1930718at2759"/>
<dbReference type="AlphaFoldDB" id="A0A7J7LGK5"/>
<dbReference type="InterPro" id="IPR027417">
    <property type="entry name" value="P-loop_NTPase"/>
</dbReference>
<dbReference type="CDD" id="cd18809">
    <property type="entry name" value="SF1_C_RecD"/>
    <property type="match status" value="1"/>
</dbReference>
<name>A0A7J7LGK5_9MAGN</name>
<organism evidence="1 2">
    <name type="scientific">Kingdonia uniflora</name>
    <dbReference type="NCBI Taxonomy" id="39325"/>
    <lineage>
        <taxon>Eukaryota</taxon>
        <taxon>Viridiplantae</taxon>
        <taxon>Streptophyta</taxon>
        <taxon>Embryophyta</taxon>
        <taxon>Tracheophyta</taxon>
        <taxon>Spermatophyta</taxon>
        <taxon>Magnoliopsida</taxon>
        <taxon>Ranunculales</taxon>
        <taxon>Circaeasteraceae</taxon>
        <taxon>Kingdonia</taxon>
    </lineage>
</organism>
<dbReference type="PANTHER" id="PTHR23274">
    <property type="entry name" value="DNA HELICASE-RELATED"/>
    <property type="match status" value="1"/>
</dbReference>
<accession>A0A7J7LGK5</accession>
<dbReference type="SUPFAM" id="SSF52540">
    <property type="entry name" value="P-loop containing nucleoside triphosphate hydrolases"/>
    <property type="match status" value="1"/>
</dbReference>
<reference evidence="1 2" key="1">
    <citation type="journal article" date="2020" name="IScience">
        <title>Genome Sequencing of the Endangered Kingdonia uniflora (Circaeasteraceae, Ranunculales) Reveals Potential Mechanisms of Evolutionary Specialization.</title>
        <authorList>
            <person name="Sun Y."/>
            <person name="Deng T."/>
            <person name="Zhang A."/>
            <person name="Moore M.J."/>
            <person name="Landis J.B."/>
            <person name="Lin N."/>
            <person name="Zhang H."/>
            <person name="Zhang X."/>
            <person name="Huang J."/>
            <person name="Zhang X."/>
            <person name="Sun H."/>
            <person name="Wang H."/>
        </authorList>
    </citation>
    <scope>NUCLEOTIDE SEQUENCE [LARGE SCALE GENOMIC DNA]</scope>
    <source>
        <strain evidence="1">TB1705</strain>
        <tissue evidence="1">Leaf</tissue>
    </source>
</reference>
<dbReference type="GO" id="GO:0005657">
    <property type="term" value="C:replication fork"/>
    <property type="evidence" value="ECO:0007669"/>
    <property type="project" value="TreeGrafter"/>
</dbReference>
<dbReference type="EMBL" id="JACGCM010002300">
    <property type="protein sequence ID" value="KAF6141670.1"/>
    <property type="molecule type" value="Genomic_DNA"/>
</dbReference>
<dbReference type="Proteomes" id="UP000541444">
    <property type="component" value="Unassembled WGS sequence"/>
</dbReference>
<proteinExistence type="predicted"/>
<comment type="caution">
    <text evidence="1">The sequence shown here is derived from an EMBL/GenBank/DDBJ whole genome shotgun (WGS) entry which is preliminary data.</text>
</comment>
<evidence type="ECO:0000313" key="1">
    <source>
        <dbReference type="EMBL" id="KAF6141670.1"/>
    </source>
</evidence>
<gene>
    <name evidence="1" type="ORF">GIB67_001222</name>
</gene>
<dbReference type="GO" id="GO:0006260">
    <property type="term" value="P:DNA replication"/>
    <property type="evidence" value="ECO:0007669"/>
    <property type="project" value="TreeGrafter"/>
</dbReference>
<evidence type="ECO:0000313" key="2">
    <source>
        <dbReference type="Proteomes" id="UP000541444"/>
    </source>
</evidence>
<sequence length="57" mass="6589">MTSNETKWPFILRRQQFPLKVCFTITINKSQGQTPKNVGIYLSRPMFSHGQLYVAVS</sequence>
<protein>
    <recommendedName>
        <fullName evidence="3">Helicase</fullName>
    </recommendedName>
</protein>